<dbReference type="RefSeq" id="WP_143061434.1">
    <property type="nucleotide sequence ID" value="NZ_FNYS01000021.1"/>
</dbReference>
<keyword evidence="1" id="KW-0812">Transmembrane</keyword>
<sequence length="223" mass="25830">MFTLPLPKYFYRVIKRVDLKTACTCPSCGATHSMRLEVGCRVYHYIFLPVYANHREVSVHCATCAKNFEPKYFPNIPKMLIAELNKTRYPWYYFIGRGICIILTVLFIISIVEHFIVSKNTLANSIESVSKGDVIVYELENGKKTTLYVTNEERDTMYVRLNSKVVHKDEVSEIDTPDNYVKEVTIFTKKKLREMADEGKVLDIYMSATALEFDKSLFEESDN</sequence>
<proteinExistence type="predicted"/>
<name>A0A1H6XS44_9FLAO</name>
<protein>
    <recommendedName>
        <fullName evidence="4">Zinc-ribbon 15 domain-containing protein</fullName>
    </recommendedName>
</protein>
<evidence type="ECO:0000313" key="2">
    <source>
        <dbReference type="EMBL" id="SEJ27712.1"/>
    </source>
</evidence>
<evidence type="ECO:0000313" key="3">
    <source>
        <dbReference type="Proteomes" id="UP000183077"/>
    </source>
</evidence>
<organism evidence="2 3">
    <name type="scientific">Myroides marinus</name>
    <dbReference type="NCBI Taxonomy" id="703342"/>
    <lineage>
        <taxon>Bacteria</taxon>
        <taxon>Pseudomonadati</taxon>
        <taxon>Bacteroidota</taxon>
        <taxon>Flavobacteriia</taxon>
        <taxon>Flavobacteriales</taxon>
        <taxon>Flavobacteriaceae</taxon>
        <taxon>Myroides</taxon>
    </lineage>
</organism>
<reference evidence="2 3" key="1">
    <citation type="submission" date="2016-10" db="EMBL/GenBank/DDBJ databases">
        <authorList>
            <person name="de Groot N.N."/>
        </authorList>
    </citation>
    <scope>NUCLEOTIDE SEQUENCE [LARGE SCALE GENOMIC DNA]</scope>
    <source>
        <strain evidence="2 3">DSM 23048</strain>
    </source>
</reference>
<accession>A0A1H6XS44</accession>
<feature type="transmembrane region" description="Helical" evidence="1">
    <location>
        <begin position="91"/>
        <end position="112"/>
    </location>
</feature>
<keyword evidence="1" id="KW-1133">Transmembrane helix</keyword>
<dbReference type="AlphaFoldDB" id="A0A1H6XS44"/>
<evidence type="ECO:0008006" key="4">
    <source>
        <dbReference type="Google" id="ProtNLM"/>
    </source>
</evidence>
<keyword evidence="1" id="KW-0472">Membrane</keyword>
<gene>
    <name evidence="2" type="ORF">SAMN04488018_12115</name>
</gene>
<dbReference type="GeneID" id="82258293"/>
<dbReference type="Proteomes" id="UP000183077">
    <property type="component" value="Unassembled WGS sequence"/>
</dbReference>
<dbReference type="EMBL" id="FNYS01000021">
    <property type="protein sequence ID" value="SEJ27712.1"/>
    <property type="molecule type" value="Genomic_DNA"/>
</dbReference>
<evidence type="ECO:0000256" key="1">
    <source>
        <dbReference type="SAM" id="Phobius"/>
    </source>
</evidence>